<dbReference type="PANTHER" id="PTHR43459">
    <property type="entry name" value="ENOYL-COA HYDRATASE"/>
    <property type="match status" value="1"/>
</dbReference>
<gene>
    <name evidence="3" type="ORF">HK414_22125</name>
</gene>
<proteinExistence type="inferred from homology"/>
<evidence type="ECO:0000313" key="3">
    <source>
        <dbReference type="EMBL" id="QJW85893.1"/>
    </source>
</evidence>
<dbReference type="InterPro" id="IPR014748">
    <property type="entry name" value="Enoyl-CoA_hydra_C"/>
</dbReference>
<keyword evidence="4" id="KW-1185">Reference proteome</keyword>
<dbReference type="InterPro" id="IPR029045">
    <property type="entry name" value="ClpP/crotonase-like_dom_sf"/>
</dbReference>
<evidence type="ECO:0000313" key="4">
    <source>
        <dbReference type="Proteomes" id="UP000500826"/>
    </source>
</evidence>
<evidence type="ECO:0000256" key="1">
    <source>
        <dbReference type="ARBA" id="ARBA00005254"/>
    </source>
</evidence>
<evidence type="ECO:0000256" key="2">
    <source>
        <dbReference type="RuleBase" id="RU003707"/>
    </source>
</evidence>
<dbReference type="PROSITE" id="PS00166">
    <property type="entry name" value="ENOYL_COA_HYDRATASE"/>
    <property type="match status" value="1"/>
</dbReference>
<dbReference type="EMBL" id="CP053418">
    <property type="protein sequence ID" value="QJW85893.1"/>
    <property type="molecule type" value="Genomic_DNA"/>
</dbReference>
<dbReference type="InterPro" id="IPR001753">
    <property type="entry name" value="Enoyl-CoA_hydra/iso"/>
</dbReference>
<comment type="similarity">
    <text evidence="1 2">Belongs to the enoyl-CoA hydratase/isomerase family.</text>
</comment>
<dbReference type="CDD" id="cd06558">
    <property type="entry name" value="crotonase-like"/>
    <property type="match status" value="1"/>
</dbReference>
<dbReference type="Gene3D" id="3.90.226.10">
    <property type="entry name" value="2-enoyl-CoA Hydratase, Chain A, domain 1"/>
    <property type="match status" value="1"/>
</dbReference>
<name>A0ABX6P742_9BURK</name>
<accession>A0ABX6P742</accession>
<dbReference type="PANTHER" id="PTHR43459:SF1">
    <property type="entry name" value="EG:BACN32G11.4 PROTEIN"/>
    <property type="match status" value="1"/>
</dbReference>
<reference evidence="3 4" key="2">
    <citation type="submission" date="2020-05" db="EMBL/GenBank/DDBJ databases">
        <authorList>
            <person name="Khan S.A."/>
            <person name="Jeon C.O."/>
            <person name="Chun B.H."/>
        </authorList>
    </citation>
    <scope>NUCLEOTIDE SEQUENCE [LARGE SCALE GENOMIC DNA]</scope>
    <source>
        <strain evidence="3 4">H242</strain>
    </source>
</reference>
<dbReference type="SUPFAM" id="SSF52096">
    <property type="entry name" value="ClpP/crotonase"/>
    <property type="match status" value="1"/>
</dbReference>
<protein>
    <submittedName>
        <fullName evidence="3">Enoyl-CoA hydratase/isomerase family protein</fullName>
    </submittedName>
</protein>
<dbReference type="InterPro" id="IPR018376">
    <property type="entry name" value="Enoyl-CoA_hyd/isom_CS"/>
</dbReference>
<dbReference type="Gene3D" id="1.10.12.10">
    <property type="entry name" value="Lyase 2-enoyl-coa Hydratase, Chain A, domain 2"/>
    <property type="match status" value="1"/>
</dbReference>
<dbReference type="Pfam" id="PF00378">
    <property type="entry name" value="ECH_1"/>
    <property type="match status" value="1"/>
</dbReference>
<sequence>MPPARELASESELLVQQEDGVVTLTLNRPAERNALSPGIRDGLAAAVRDIERGTSVRVVVLRGSGNHFCAGGDLRGMASGAEATPEARLARMRSRHPLITGLARPDRPVVAAVDGAAYGAGMGLALLADIVVVSSRVRFCMAFHRFGLVPDFGATYSLPRVVGLQRARELIMTTREVGAAEAVELGIALESVPPEALDARAHGIAAAIASGSAVANGLTKRMLLATMQSGLPEMLEMESAAQSVAATSSYAKAAFDRFVGKQPPLFRWPDRE</sequence>
<reference evidence="3 4" key="1">
    <citation type="submission" date="2020-05" db="EMBL/GenBank/DDBJ databases">
        <title>Ramlibacter rhizophilus sp. nov., isolated from rhizosphere soil of national flower Mugunghwa from South Korea.</title>
        <authorList>
            <person name="Zheng-Fei Y."/>
            <person name="Huan T."/>
        </authorList>
    </citation>
    <scope>NUCLEOTIDE SEQUENCE [LARGE SCALE GENOMIC DNA]</scope>
    <source>
        <strain evidence="3 4">H242</strain>
    </source>
</reference>
<dbReference type="Proteomes" id="UP000500826">
    <property type="component" value="Chromosome"/>
</dbReference>
<organism evidence="3 4">
    <name type="scientific">Ramlibacter terrae</name>
    <dbReference type="NCBI Taxonomy" id="2732511"/>
    <lineage>
        <taxon>Bacteria</taxon>
        <taxon>Pseudomonadati</taxon>
        <taxon>Pseudomonadota</taxon>
        <taxon>Betaproteobacteria</taxon>
        <taxon>Burkholderiales</taxon>
        <taxon>Comamonadaceae</taxon>
        <taxon>Ramlibacter</taxon>
    </lineage>
</organism>